<dbReference type="InterPro" id="IPR007627">
    <property type="entry name" value="RNA_pol_sigma70_r2"/>
</dbReference>
<keyword evidence="8" id="KW-1185">Reference proteome</keyword>
<feature type="domain" description="RNA polymerase sigma-70 region 2" evidence="5">
    <location>
        <begin position="66"/>
        <end position="121"/>
    </location>
</feature>
<evidence type="ECO:0000313" key="7">
    <source>
        <dbReference type="EMBL" id="GAA4919163.1"/>
    </source>
</evidence>
<protein>
    <submittedName>
        <fullName evidence="7">RNA polymerase sigma-70 factor</fullName>
    </submittedName>
</protein>
<reference evidence="8" key="1">
    <citation type="journal article" date="2019" name="Int. J. Syst. Evol. Microbiol.">
        <title>The Global Catalogue of Microorganisms (GCM) 10K type strain sequencing project: providing services to taxonomists for standard genome sequencing and annotation.</title>
        <authorList>
            <consortium name="The Broad Institute Genomics Platform"/>
            <consortium name="The Broad Institute Genome Sequencing Center for Infectious Disease"/>
            <person name="Wu L."/>
            <person name="Ma J."/>
        </authorList>
    </citation>
    <scope>NUCLEOTIDE SEQUENCE [LARGE SCALE GENOMIC DNA]</scope>
    <source>
        <strain evidence="8">JCM 18283</strain>
    </source>
</reference>
<dbReference type="NCBIfam" id="TIGR02937">
    <property type="entry name" value="sigma70-ECF"/>
    <property type="match status" value="1"/>
</dbReference>
<dbReference type="RefSeq" id="WP_345331395.1">
    <property type="nucleotide sequence ID" value="NZ_BAABJI010000002.1"/>
</dbReference>
<dbReference type="Gene3D" id="1.10.10.10">
    <property type="entry name" value="Winged helix-like DNA-binding domain superfamily/Winged helix DNA-binding domain"/>
    <property type="match status" value="1"/>
</dbReference>
<dbReference type="EMBL" id="BAABJI010000002">
    <property type="protein sequence ID" value="GAA4919163.1"/>
    <property type="molecule type" value="Genomic_DNA"/>
</dbReference>
<keyword evidence="4" id="KW-0804">Transcription</keyword>
<accession>A0ABP9FVM9</accession>
<dbReference type="InterPro" id="IPR013324">
    <property type="entry name" value="RNA_pol_sigma_r3/r4-like"/>
</dbReference>
<name>A0ABP9FVM9_9SPHI</name>
<organism evidence="7 8">
    <name type="scientific">Mucilaginibacter defluvii</name>
    <dbReference type="NCBI Taxonomy" id="1196019"/>
    <lineage>
        <taxon>Bacteria</taxon>
        <taxon>Pseudomonadati</taxon>
        <taxon>Bacteroidota</taxon>
        <taxon>Sphingobacteriia</taxon>
        <taxon>Sphingobacteriales</taxon>
        <taxon>Sphingobacteriaceae</taxon>
        <taxon>Mucilaginibacter</taxon>
    </lineage>
</organism>
<evidence type="ECO:0000256" key="4">
    <source>
        <dbReference type="ARBA" id="ARBA00023163"/>
    </source>
</evidence>
<dbReference type="InterPro" id="IPR013325">
    <property type="entry name" value="RNA_pol_sigma_r2"/>
</dbReference>
<dbReference type="InterPro" id="IPR014327">
    <property type="entry name" value="RNA_pol_sigma70_bacteroid"/>
</dbReference>
<sequence>MSAGPRFMLIFNNEFTFNLFLCGYLATEMPNHNALSDKQLLHLLKSNDETAFTEIFDRYWSVLFIQACKLVRDEDDAADLVQEVFVKIWDHRETIIIQGGLLPYLARAVRYRFFDFLDRKKVRQDYADSLRIFMQEGRAITDEQLREKELLRTIDELVSTLPPKQKQIYEMSRKDSMSTAEIALALNVSEKTVQNQVSLALRELKLKLNMLQISGALFGSELISEVLKKI</sequence>
<dbReference type="PANTHER" id="PTHR43133:SF46">
    <property type="entry name" value="RNA POLYMERASE SIGMA-70 FACTOR ECF SUBFAMILY"/>
    <property type="match status" value="1"/>
</dbReference>
<evidence type="ECO:0000256" key="3">
    <source>
        <dbReference type="ARBA" id="ARBA00023082"/>
    </source>
</evidence>
<dbReference type="InterPro" id="IPR036388">
    <property type="entry name" value="WH-like_DNA-bd_sf"/>
</dbReference>
<dbReference type="Gene3D" id="1.10.1740.10">
    <property type="match status" value="1"/>
</dbReference>
<dbReference type="Pfam" id="PF04542">
    <property type="entry name" value="Sigma70_r2"/>
    <property type="match status" value="1"/>
</dbReference>
<dbReference type="InterPro" id="IPR013249">
    <property type="entry name" value="RNA_pol_sigma70_r4_t2"/>
</dbReference>
<comment type="caution">
    <text evidence="7">The sequence shown here is derived from an EMBL/GenBank/DDBJ whole genome shotgun (WGS) entry which is preliminary data.</text>
</comment>
<dbReference type="PANTHER" id="PTHR43133">
    <property type="entry name" value="RNA POLYMERASE ECF-TYPE SIGMA FACTO"/>
    <property type="match status" value="1"/>
</dbReference>
<comment type="similarity">
    <text evidence="1">Belongs to the sigma-70 factor family. ECF subfamily.</text>
</comment>
<dbReference type="NCBIfam" id="TIGR02985">
    <property type="entry name" value="Sig70_bacteroi1"/>
    <property type="match status" value="1"/>
</dbReference>
<dbReference type="Pfam" id="PF08281">
    <property type="entry name" value="Sigma70_r4_2"/>
    <property type="match status" value="1"/>
</dbReference>
<dbReference type="InterPro" id="IPR039425">
    <property type="entry name" value="RNA_pol_sigma-70-like"/>
</dbReference>
<evidence type="ECO:0000256" key="2">
    <source>
        <dbReference type="ARBA" id="ARBA00023015"/>
    </source>
</evidence>
<proteinExistence type="inferred from homology"/>
<keyword evidence="3" id="KW-0731">Sigma factor</keyword>
<dbReference type="SUPFAM" id="SSF88659">
    <property type="entry name" value="Sigma3 and sigma4 domains of RNA polymerase sigma factors"/>
    <property type="match status" value="1"/>
</dbReference>
<evidence type="ECO:0000259" key="6">
    <source>
        <dbReference type="Pfam" id="PF08281"/>
    </source>
</evidence>
<dbReference type="Proteomes" id="UP001501436">
    <property type="component" value="Unassembled WGS sequence"/>
</dbReference>
<dbReference type="SUPFAM" id="SSF88946">
    <property type="entry name" value="Sigma2 domain of RNA polymerase sigma factors"/>
    <property type="match status" value="1"/>
</dbReference>
<keyword evidence="2" id="KW-0805">Transcription regulation</keyword>
<gene>
    <name evidence="7" type="ORF">GCM10023313_23520</name>
</gene>
<feature type="domain" description="RNA polymerase sigma factor 70 region 4 type 2" evidence="6">
    <location>
        <begin position="152"/>
        <end position="204"/>
    </location>
</feature>
<evidence type="ECO:0000256" key="1">
    <source>
        <dbReference type="ARBA" id="ARBA00010641"/>
    </source>
</evidence>
<evidence type="ECO:0000259" key="5">
    <source>
        <dbReference type="Pfam" id="PF04542"/>
    </source>
</evidence>
<evidence type="ECO:0000313" key="8">
    <source>
        <dbReference type="Proteomes" id="UP001501436"/>
    </source>
</evidence>
<dbReference type="InterPro" id="IPR014284">
    <property type="entry name" value="RNA_pol_sigma-70_dom"/>
</dbReference>